<name>A0ABN7UI88_GIGMA</name>
<protein>
    <submittedName>
        <fullName evidence="1">45531_t:CDS:1</fullName>
    </submittedName>
</protein>
<gene>
    <name evidence="1" type="ORF">GMARGA_LOCUS6319</name>
</gene>
<comment type="caution">
    <text evidence="1">The sequence shown here is derived from an EMBL/GenBank/DDBJ whole genome shotgun (WGS) entry which is preliminary data.</text>
</comment>
<sequence>MQNQNDIFFKWAQYTFDVTDELTTKKVNEICTKLNLGTIFEKNETSNLSNIELQWLCIKIGEHLRLNNDEITKFFLKVSQNYNFLFMAFCEIAKNQLEFFHPYLEPFTIQQHHEFPAEFPNKVLNLDLKDEIKDNIVPIQNSIQNFIWTEDNIYTFDQYLRRRVIHLERTINDLDNNSNKHIYIAKYNKPKYLKSLMNEIQNKIGLKVNLLQEQLSEMIEKQESRNEIDIKINSLKRKIKGQEIQNNVCLKLIKEIQYDIDKKINSLVKEIQAQKIQDEDNANLIIKEIQNEIDSKINSLNRKLSANILVKQELNKKIQDIEQNIEQELLNLKNHLVFTLIGVTTESDKNDKENHYKEWNFSINHGT</sequence>
<proteinExistence type="predicted"/>
<evidence type="ECO:0000313" key="2">
    <source>
        <dbReference type="Proteomes" id="UP000789901"/>
    </source>
</evidence>
<dbReference type="EMBL" id="CAJVQB010002845">
    <property type="protein sequence ID" value="CAG8589091.1"/>
    <property type="molecule type" value="Genomic_DNA"/>
</dbReference>
<keyword evidence="2" id="KW-1185">Reference proteome</keyword>
<reference evidence="1 2" key="1">
    <citation type="submission" date="2021-06" db="EMBL/GenBank/DDBJ databases">
        <authorList>
            <person name="Kallberg Y."/>
            <person name="Tangrot J."/>
            <person name="Rosling A."/>
        </authorList>
    </citation>
    <scope>NUCLEOTIDE SEQUENCE [LARGE SCALE GENOMIC DNA]</scope>
    <source>
        <strain evidence="1 2">120-4 pot B 10/14</strain>
    </source>
</reference>
<evidence type="ECO:0000313" key="1">
    <source>
        <dbReference type="EMBL" id="CAG8589091.1"/>
    </source>
</evidence>
<organism evidence="1 2">
    <name type="scientific">Gigaspora margarita</name>
    <dbReference type="NCBI Taxonomy" id="4874"/>
    <lineage>
        <taxon>Eukaryota</taxon>
        <taxon>Fungi</taxon>
        <taxon>Fungi incertae sedis</taxon>
        <taxon>Mucoromycota</taxon>
        <taxon>Glomeromycotina</taxon>
        <taxon>Glomeromycetes</taxon>
        <taxon>Diversisporales</taxon>
        <taxon>Gigasporaceae</taxon>
        <taxon>Gigaspora</taxon>
    </lineage>
</organism>
<dbReference type="Proteomes" id="UP000789901">
    <property type="component" value="Unassembled WGS sequence"/>
</dbReference>
<accession>A0ABN7UI88</accession>